<gene>
    <name evidence="3" type="ORF">BKD09_14320</name>
</gene>
<feature type="transmembrane region" description="Helical" evidence="2">
    <location>
        <begin position="7"/>
        <end position="28"/>
    </location>
</feature>
<feature type="transmembrane region" description="Helical" evidence="2">
    <location>
        <begin position="76"/>
        <end position="94"/>
    </location>
</feature>
<reference evidence="3 4" key="1">
    <citation type="submission" date="2016-11" db="EMBL/GenBank/DDBJ databases">
        <title>Complete Genome Sequence of Bradyrhizobium sp. strain J5, an isolated from soybean nodule in Hokkaido.</title>
        <authorList>
            <person name="Kanehara K."/>
        </authorList>
    </citation>
    <scope>NUCLEOTIDE SEQUENCE [LARGE SCALE GENOMIC DNA]</scope>
    <source>
        <strain evidence="3 4">J5</strain>
    </source>
</reference>
<keyword evidence="2" id="KW-1133">Transmembrane helix</keyword>
<dbReference type="AlphaFoldDB" id="A0A1L3F875"/>
<keyword evidence="2" id="KW-0472">Membrane</keyword>
<evidence type="ECO:0000256" key="2">
    <source>
        <dbReference type="SAM" id="Phobius"/>
    </source>
</evidence>
<organism evidence="3 4">
    <name type="scientific">Bradyrhizobium japonicum</name>
    <dbReference type="NCBI Taxonomy" id="375"/>
    <lineage>
        <taxon>Bacteria</taxon>
        <taxon>Pseudomonadati</taxon>
        <taxon>Pseudomonadota</taxon>
        <taxon>Alphaproteobacteria</taxon>
        <taxon>Hyphomicrobiales</taxon>
        <taxon>Nitrobacteraceae</taxon>
        <taxon>Bradyrhizobium</taxon>
    </lineage>
</organism>
<name>A0A1L3F875_BRAJP</name>
<feature type="transmembrane region" description="Helical" evidence="2">
    <location>
        <begin position="48"/>
        <end position="69"/>
    </location>
</feature>
<evidence type="ECO:0000313" key="3">
    <source>
        <dbReference type="EMBL" id="APG09515.1"/>
    </source>
</evidence>
<dbReference type="EMBL" id="CP017637">
    <property type="protein sequence ID" value="APG09515.1"/>
    <property type="molecule type" value="Genomic_DNA"/>
</dbReference>
<protein>
    <submittedName>
        <fullName evidence="3">Uncharacterized protein</fullName>
    </submittedName>
</protein>
<sequence>MLVIGILLNFVGLGIFCWALFALATHALPLFVGMTVGIYSFQAGAGPFGAAVTGLVAAGFTFVVGRYAFSVARSPIVRLVIGLLFAVPAGRAGYSVTLALAHLGIPSEGWRESFAVLGAIAVGGVAWANVSMQIDPAPRPGAAHSPFQPPNGVPTTTGG</sequence>
<evidence type="ECO:0000313" key="4">
    <source>
        <dbReference type="Proteomes" id="UP000181962"/>
    </source>
</evidence>
<feature type="region of interest" description="Disordered" evidence="1">
    <location>
        <begin position="139"/>
        <end position="159"/>
    </location>
</feature>
<keyword evidence="2" id="KW-0812">Transmembrane</keyword>
<evidence type="ECO:0000256" key="1">
    <source>
        <dbReference type="SAM" id="MobiDB-lite"/>
    </source>
</evidence>
<accession>A0A1L3F875</accession>
<dbReference type="Proteomes" id="UP000181962">
    <property type="component" value="Chromosome"/>
</dbReference>
<proteinExistence type="predicted"/>
<feature type="transmembrane region" description="Helical" evidence="2">
    <location>
        <begin position="114"/>
        <end position="130"/>
    </location>
</feature>